<sequence length="109" mass="12229">HSQFLAFNQQSNIVAFNWRRELGQIDVLGRFDAITTDDVDAKLNDGLVVVVTNQSWTIEIPPDILTIVTVLVTVSLVEGHWELWTNNFNSGGIVDFSLCFAFPFSSSRI</sequence>
<name>A0AAV5SP87_9BILA</name>
<feature type="non-terminal residue" evidence="1">
    <location>
        <position position="1"/>
    </location>
</feature>
<evidence type="ECO:0000313" key="2">
    <source>
        <dbReference type="Proteomes" id="UP001432027"/>
    </source>
</evidence>
<keyword evidence="2" id="KW-1185">Reference proteome</keyword>
<proteinExistence type="predicted"/>
<gene>
    <name evidence="1" type="ORF">PENTCL1PPCAC_7341</name>
</gene>
<dbReference type="EMBL" id="BTSX01000002">
    <property type="protein sequence ID" value="GMS85166.1"/>
    <property type="molecule type" value="Genomic_DNA"/>
</dbReference>
<dbReference type="Proteomes" id="UP001432027">
    <property type="component" value="Unassembled WGS sequence"/>
</dbReference>
<feature type="non-terminal residue" evidence="1">
    <location>
        <position position="109"/>
    </location>
</feature>
<evidence type="ECO:0000313" key="1">
    <source>
        <dbReference type="EMBL" id="GMS85166.1"/>
    </source>
</evidence>
<protein>
    <submittedName>
        <fullName evidence="1">Uncharacterized protein</fullName>
    </submittedName>
</protein>
<accession>A0AAV5SP87</accession>
<dbReference type="AlphaFoldDB" id="A0AAV5SP87"/>
<comment type="caution">
    <text evidence="1">The sequence shown here is derived from an EMBL/GenBank/DDBJ whole genome shotgun (WGS) entry which is preliminary data.</text>
</comment>
<reference evidence="1" key="1">
    <citation type="submission" date="2023-10" db="EMBL/GenBank/DDBJ databases">
        <title>Genome assembly of Pristionchus species.</title>
        <authorList>
            <person name="Yoshida K."/>
            <person name="Sommer R.J."/>
        </authorList>
    </citation>
    <scope>NUCLEOTIDE SEQUENCE</scope>
    <source>
        <strain evidence="1">RS0144</strain>
    </source>
</reference>
<organism evidence="1 2">
    <name type="scientific">Pristionchus entomophagus</name>
    <dbReference type="NCBI Taxonomy" id="358040"/>
    <lineage>
        <taxon>Eukaryota</taxon>
        <taxon>Metazoa</taxon>
        <taxon>Ecdysozoa</taxon>
        <taxon>Nematoda</taxon>
        <taxon>Chromadorea</taxon>
        <taxon>Rhabditida</taxon>
        <taxon>Rhabditina</taxon>
        <taxon>Diplogasteromorpha</taxon>
        <taxon>Diplogasteroidea</taxon>
        <taxon>Neodiplogasteridae</taxon>
        <taxon>Pristionchus</taxon>
    </lineage>
</organism>